<dbReference type="GO" id="GO:0030286">
    <property type="term" value="C:dynein complex"/>
    <property type="evidence" value="ECO:0007669"/>
    <property type="project" value="InterPro"/>
</dbReference>
<dbReference type="InterPro" id="IPR026983">
    <property type="entry name" value="DHC"/>
</dbReference>
<accession>A0A9K3GF62</accession>
<dbReference type="AlphaFoldDB" id="A0A9K3GF62"/>
<dbReference type="OrthoDB" id="447173at2759"/>
<feature type="non-terminal residue" evidence="3">
    <location>
        <position position="1"/>
    </location>
</feature>
<comment type="caution">
    <text evidence="3">The sequence shown here is derived from an EMBL/GenBank/DDBJ whole genome shotgun (WGS) entry which is preliminary data.</text>
</comment>
<dbReference type="InterPro" id="IPR041228">
    <property type="entry name" value="Dynein_C"/>
</dbReference>
<name>A0A9K3GF62_9EUKA</name>
<dbReference type="InterPro" id="IPR041658">
    <property type="entry name" value="AAA_lid_11"/>
</dbReference>
<sequence length="230" mass="26286">MISKDVLYNYLEANTRVPWDDLKYMFCDILYGGHIGDDWDRRLMRAFMDSLMDDDLFEDKYLAPGFLAPGGQMTLAEYKTYISEQMPPENPYLFGLHPNSEISFLTDQANTLLSTVFEMQPRSGGTSDGASREDVIKESLTDILDALPENFDMLDITERIEERTPYVSVCLQECQRMNMLLGEMRLSLQELALGLKGDLTISEGMELLMDGLFMSRVPDCWANVAYPSYK</sequence>
<dbReference type="Gene3D" id="1.20.1270.280">
    <property type="match status" value="1"/>
</dbReference>
<keyword evidence="4" id="KW-1185">Reference proteome</keyword>
<feature type="domain" description="Dynein heavy chain C-terminal" evidence="2">
    <location>
        <begin position="107"/>
        <end position="230"/>
    </location>
</feature>
<dbReference type="GO" id="GO:0007018">
    <property type="term" value="P:microtubule-based movement"/>
    <property type="evidence" value="ECO:0007669"/>
    <property type="project" value="InterPro"/>
</dbReference>
<dbReference type="PANTHER" id="PTHR46961:SF20">
    <property type="entry name" value="LOW QUALITY PROTEIN: DYNEIN BETA CHAIN, CILIARY-LIKE"/>
    <property type="match status" value="1"/>
</dbReference>
<evidence type="ECO:0000313" key="4">
    <source>
        <dbReference type="Proteomes" id="UP000265618"/>
    </source>
</evidence>
<dbReference type="Pfam" id="PF18198">
    <property type="entry name" value="AAA_lid_11"/>
    <property type="match status" value="1"/>
</dbReference>
<gene>
    <name evidence="3" type="ORF">KIPB_001419</name>
</gene>
<feature type="domain" description="Dynein heavy chain AAA lid" evidence="1">
    <location>
        <begin position="2"/>
        <end position="99"/>
    </location>
</feature>
<organism evidence="3 4">
    <name type="scientific">Kipferlia bialata</name>
    <dbReference type="NCBI Taxonomy" id="797122"/>
    <lineage>
        <taxon>Eukaryota</taxon>
        <taxon>Metamonada</taxon>
        <taxon>Carpediemonas-like organisms</taxon>
        <taxon>Kipferlia</taxon>
    </lineage>
</organism>
<dbReference type="GO" id="GO:0045505">
    <property type="term" value="F:dynein intermediate chain binding"/>
    <property type="evidence" value="ECO:0007669"/>
    <property type="project" value="InterPro"/>
</dbReference>
<evidence type="ECO:0000259" key="1">
    <source>
        <dbReference type="Pfam" id="PF18198"/>
    </source>
</evidence>
<dbReference type="PANTHER" id="PTHR46961">
    <property type="entry name" value="DYNEIN HEAVY CHAIN 1, AXONEMAL-LIKE PROTEIN"/>
    <property type="match status" value="1"/>
</dbReference>
<evidence type="ECO:0000313" key="3">
    <source>
        <dbReference type="EMBL" id="GIQ80593.1"/>
    </source>
</evidence>
<dbReference type="Pfam" id="PF18199">
    <property type="entry name" value="Dynein_C"/>
    <property type="match status" value="1"/>
</dbReference>
<dbReference type="GO" id="GO:0051959">
    <property type="term" value="F:dynein light intermediate chain binding"/>
    <property type="evidence" value="ECO:0007669"/>
    <property type="project" value="InterPro"/>
</dbReference>
<reference evidence="3 4" key="1">
    <citation type="journal article" date="2018" name="PLoS ONE">
        <title>The draft genome of Kipferlia bialata reveals reductive genome evolution in fornicate parasites.</title>
        <authorList>
            <person name="Tanifuji G."/>
            <person name="Takabayashi S."/>
            <person name="Kume K."/>
            <person name="Takagi M."/>
            <person name="Nakayama T."/>
            <person name="Kamikawa R."/>
            <person name="Inagaki Y."/>
            <person name="Hashimoto T."/>
        </authorList>
    </citation>
    <scope>NUCLEOTIDE SEQUENCE [LARGE SCALE GENOMIC DNA]</scope>
    <source>
        <strain evidence="3">NY0173</strain>
    </source>
</reference>
<protein>
    <submittedName>
        <fullName evidence="3">Dynein heavy chain</fullName>
    </submittedName>
</protein>
<proteinExistence type="predicted"/>
<evidence type="ECO:0000259" key="2">
    <source>
        <dbReference type="Pfam" id="PF18199"/>
    </source>
</evidence>
<dbReference type="EMBL" id="BDIP01000201">
    <property type="protein sequence ID" value="GIQ80593.1"/>
    <property type="molecule type" value="Genomic_DNA"/>
</dbReference>
<dbReference type="Gene3D" id="1.10.8.720">
    <property type="entry name" value="Region D6 of dynein motor"/>
    <property type="match status" value="1"/>
</dbReference>
<dbReference type="Proteomes" id="UP000265618">
    <property type="component" value="Unassembled WGS sequence"/>
</dbReference>
<dbReference type="InterPro" id="IPR042219">
    <property type="entry name" value="AAA_lid_11_sf"/>
</dbReference>